<name>A0A0A2V9Q6_BEABA</name>
<keyword evidence="3" id="KW-0503">Monooxygenase</keyword>
<dbReference type="Proteomes" id="UP000030106">
    <property type="component" value="Unassembled WGS sequence"/>
</dbReference>
<dbReference type="OrthoDB" id="1047367at2759"/>
<organism evidence="4 5">
    <name type="scientific">Beauveria bassiana D1-5</name>
    <dbReference type="NCBI Taxonomy" id="1245745"/>
    <lineage>
        <taxon>Eukaryota</taxon>
        <taxon>Fungi</taxon>
        <taxon>Dikarya</taxon>
        <taxon>Ascomycota</taxon>
        <taxon>Pezizomycotina</taxon>
        <taxon>Sordariomycetes</taxon>
        <taxon>Hypocreomycetidae</taxon>
        <taxon>Hypocreales</taxon>
        <taxon>Cordycipitaceae</taxon>
        <taxon>Beauveria</taxon>
    </lineage>
</organism>
<comment type="caution">
    <text evidence="4">The sequence shown here is derived from an EMBL/GenBank/DDBJ whole genome shotgun (WGS) entry which is preliminary data.</text>
</comment>
<reference evidence="4 5" key="1">
    <citation type="submission" date="2012-10" db="EMBL/GenBank/DDBJ databases">
        <title>Genome sequencing and analysis of entomopathogenic fungi Beauveria bassiana D1-5.</title>
        <authorList>
            <person name="Li Q."/>
            <person name="Wang L."/>
            <person name="Zhang Z."/>
            <person name="Wang Q."/>
            <person name="Ren J."/>
            <person name="Wang M."/>
            <person name="Xu W."/>
            <person name="Wang J."/>
            <person name="Lu Y."/>
            <person name="Du Q."/>
            <person name="Sun Z."/>
        </authorList>
    </citation>
    <scope>NUCLEOTIDE SEQUENCE [LARGE SCALE GENOMIC DNA]</scope>
    <source>
        <strain evidence="4 5">D1-5</strain>
    </source>
</reference>
<dbReference type="InterPro" id="IPR010451">
    <property type="entry name" value="Acetoacetate_decarboxylase"/>
</dbReference>
<evidence type="ECO:0000256" key="3">
    <source>
        <dbReference type="ARBA" id="ARBA00023033"/>
    </source>
</evidence>
<sequence>MAQSEGVASEGTCSRRCRSVARFVPYDRQPTSLDVPEAYSVPKRELLNQFKESLARSEDARDCETLLTESSWQSWLEGHQEMIIPHGSFSSPTWPMSIVVDAPDCDLDFSNHMPRWRLVFSAIFRLHLYIPSFELNETFSKDALPPPYLDFALACLASAASSKTPHEPDGIPILSTTYFDIGIRLYILTLEADNREARTMESTGVTLEPAARRHSMIASYKFLVDVLLAVPTSSKLSPDFLTASPITSMVRTYFLRKAQVSSLALDRPDCMWYSKLPTSTVPDAYVVNVFLNIFRRHIPPTFSLFRDMNLSDSPTSSYYMAMAAVGGLFCSDSAYQVIAGDAIIGADGIHSTTRAKLTSVRPEPFGKSAFRFLLNRADMIKHQAIDQAIIAEGELVFGFDADRWKDDDRSWNRSGSQQDLLREYEGFDERALALLRMADPSTLKVSRLMDMDTVEDWCRDSFFSLAMPLILSSRTKGREQRKQWKTPHHWASSSRPVLCRKVIAETVQGLTRQAGADIRGLESAGKKVDRMTELIQINCGYDEHHNSIHMLRIWENSNNPPKLWRMPVSFGPASGPRQSLLGSARRWSNKGSSFVSRTIKFKTSRTLLQNLLPNSSFSFQSPDSVAFASYVHTSLQNLDWLGGKGYDYVAFLLHGIVYRKKDGSTVTGSFVAVMWENLTDPILTGREELGCPKLFCDIGVQQNASSYLMEASWAGGAPFLKLQMEGMRDKQVSEARDDGALFFYKYIPATGRPGVADVAYPVCVPNPICRTINRVQTARTANVIFDPLDEERLPTLNHIVGRLAEIPLFELAEATVAEGVDVQDLSTAYRIE</sequence>
<evidence type="ECO:0000256" key="2">
    <source>
        <dbReference type="ARBA" id="ARBA00023002"/>
    </source>
</evidence>
<gene>
    <name evidence="4" type="ORF">BBAD15_g11703</name>
</gene>
<proteinExistence type="inferred from homology"/>
<dbReference type="InterPro" id="IPR036188">
    <property type="entry name" value="FAD/NAD-bd_sf"/>
</dbReference>
<protein>
    <submittedName>
        <fullName evidence="4">Uncharacterized protein</fullName>
    </submittedName>
</protein>
<dbReference type="PANTHER" id="PTHR13789">
    <property type="entry name" value="MONOOXYGENASE"/>
    <property type="match status" value="1"/>
</dbReference>
<dbReference type="InterPro" id="IPR050493">
    <property type="entry name" value="FAD-dep_Monooxygenase_BioMet"/>
</dbReference>
<comment type="similarity">
    <text evidence="1">Belongs to the paxM FAD-dependent monooxygenase family.</text>
</comment>
<accession>A0A0A2V9Q6</accession>
<evidence type="ECO:0000313" key="4">
    <source>
        <dbReference type="EMBL" id="KGQ03072.1"/>
    </source>
</evidence>
<dbReference type="GO" id="GO:0016829">
    <property type="term" value="F:lyase activity"/>
    <property type="evidence" value="ECO:0007669"/>
    <property type="project" value="InterPro"/>
</dbReference>
<dbReference type="GO" id="GO:0004497">
    <property type="term" value="F:monooxygenase activity"/>
    <property type="evidence" value="ECO:0007669"/>
    <property type="project" value="UniProtKB-KW"/>
</dbReference>
<dbReference type="InterPro" id="IPR023375">
    <property type="entry name" value="ADC_dom_sf"/>
</dbReference>
<evidence type="ECO:0000256" key="1">
    <source>
        <dbReference type="ARBA" id="ARBA00007992"/>
    </source>
</evidence>
<dbReference type="EMBL" id="ANFO01001288">
    <property type="protein sequence ID" value="KGQ03072.1"/>
    <property type="molecule type" value="Genomic_DNA"/>
</dbReference>
<dbReference type="Gene3D" id="3.50.50.60">
    <property type="entry name" value="FAD/NAD(P)-binding domain"/>
    <property type="match status" value="1"/>
</dbReference>
<evidence type="ECO:0000313" key="5">
    <source>
        <dbReference type="Proteomes" id="UP000030106"/>
    </source>
</evidence>
<dbReference type="AlphaFoldDB" id="A0A0A2V9Q6"/>
<keyword evidence="2" id="KW-0560">Oxidoreductase</keyword>
<dbReference type="HOGENOM" id="CLU_340966_0_0_1"/>
<dbReference type="Gene3D" id="2.40.400.10">
    <property type="entry name" value="Acetoacetate decarboxylase-like"/>
    <property type="match status" value="1"/>
</dbReference>
<dbReference type="STRING" id="1245745.A0A0A2V9Q6"/>
<dbReference type="Pfam" id="PF06314">
    <property type="entry name" value="ADC"/>
    <property type="match status" value="1"/>
</dbReference>
<dbReference type="PANTHER" id="PTHR13789:SF261">
    <property type="entry name" value="HYDROXYLASE, PUTATIVE (AFU_ORTHOLOGUE AFUA_7G00590)-RELATED"/>
    <property type="match status" value="1"/>
</dbReference>
<dbReference type="SUPFAM" id="SSF160104">
    <property type="entry name" value="Acetoacetate decarboxylase-like"/>
    <property type="match status" value="1"/>
</dbReference>